<keyword evidence="3" id="KW-0788">Thiol protease</keyword>
<dbReference type="Pfam" id="PF04203">
    <property type="entry name" value="Sortase"/>
    <property type="match status" value="1"/>
</dbReference>
<dbReference type="SUPFAM" id="SSF63817">
    <property type="entry name" value="Sortase"/>
    <property type="match status" value="1"/>
</dbReference>
<evidence type="ECO:0000313" key="6">
    <source>
        <dbReference type="Proteomes" id="UP000226106"/>
    </source>
</evidence>
<protein>
    <recommendedName>
        <fullName evidence="7">Class A sortase</fullName>
    </recommendedName>
</protein>
<sequence length="157" mass="17894">MKQRHIYWKIGIITCFLIGYFLITYPFFKNTLIQYKITQQQEKIHANFQDSKGNKSDFQYDTIQPPSLTDVLSVSTPTQGAVGEIINNRIGLHVPIFPGANQSNLLSGAATLSPNQKIGQGNYVLLGHHMKDESLLFSPIMKLKKNDSVYLLWYKMK</sequence>
<comment type="caution">
    <text evidence="5">The sequence shown here is derived from an EMBL/GenBank/DDBJ whole genome shotgun (WGS) entry which is preliminary data.</text>
</comment>
<keyword evidence="4" id="KW-0472">Membrane</keyword>
<dbReference type="CDD" id="cd06165">
    <property type="entry name" value="Sortase_A"/>
    <property type="match status" value="1"/>
</dbReference>
<dbReference type="AlphaFoldDB" id="A0A9X7AQQ9"/>
<dbReference type="InterPro" id="IPR042007">
    <property type="entry name" value="Sortase_A"/>
</dbReference>
<keyword evidence="2" id="KW-0378">Hydrolase</keyword>
<proteinExistence type="predicted"/>
<dbReference type="Proteomes" id="UP000226106">
    <property type="component" value="Unassembled WGS sequence"/>
</dbReference>
<evidence type="ECO:0000256" key="1">
    <source>
        <dbReference type="ARBA" id="ARBA00022670"/>
    </source>
</evidence>
<accession>A0A9X7AQQ9</accession>
<keyword evidence="4" id="KW-1133">Transmembrane helix</keyword>
<dbReference type="InterPro" id="IPR005754">
    <property type="entry name" value="Sortase"/>
</dbReference>
<evidence type="ECO:0000256" key="2">
    <source>
        <dbReference type="ARBA" id="ARBA00022801"/>
    </source>
</evidence>
<dbReference type="GO" id="GO:0006508">
    <property type="term" value="P:proteolysis"/>
    <property type="evidence" value="ECO:0007669"/>
    <property type="project" value="UniProtKB-KW"/>
</dbReference>
<dbReference type="RefSeq" id="WP_098640310.1">
    <property type="nucleotide sequence ID" value="NZ_NVCO01000017.1"/>
</dbReference>
<organism evidence="5 6">
    <name type="scientific">Bacillus thuringiensis</name>
    <dbReference type="NCBI Taxonomy" id="1428"/>
    <lineage>
        <taxon>Bacteria</taxon>
        <taxon>Bacillati</taxon>
        <taxon>Bacillota</taxon>
        <taxon>Bacilli</taxon>
        <taxon>Bacillales</taxon>
        <taxon>Bacillaceae</taxon>
        <taxon>Bacillus</taxon>
        <taxon>Bacillus cereus group</taxon>
    </lineage>
</organism>
<evidence type="ECO:0000256" key="4">
    <source>
        <dbReference type="SAM" id="Phobius"/>
    </source>
</evidence>
<keyword evidence="4" id="KW-0812">Transmembrane</keyword>
<evidence type="ECO:0000313" key="5">
    <source>
        <dbReference type="EMBL" id="PFT49055.1"/>
    </source>
</evidence>
<gene>
    <name evidence="5" type="ORF">COK72_06705</name>
</gene>
<dbReference type="Gene3D" id="2.40.260.10">
    <property type="entry name" value="Sortase"/>
    <property type="match status" value="1"/>
</dbReference>
<dbReference type="GO" id="GO:0008234">
    <property type="term" value="F:cysteine-type peptidase activity"/>
    <property type="evidence" value="ECO:0007669"/>
    <property type="project" value="UniProtKB-KW"/>
</dbReference>
<evidence type="ECO:0008006" key="7">
    <source>
        <dbReference type="Google" id="ProtNLM"/>
    </source>
</evidence>
<feature type="transmembrane region" description="Helical" evidence="4">
    <location>
        <begin position="6"/>
        <end position="28"/>
    </location>
</feature>
<reference evidence="5 6" key="1">
    <citation type="submission" date="2017-09" db="EMBL/GenBank/DDBJ databases">
        <title>Large-scale bioinformatics analysis of Bacillus genomes uncovers conserved roles of natural products in bacterial physiology.</title>
        <authorList>
            <consortium name="Agbiome Team Llc"/>
            <person name="Bleich R.M."/>
            <person name="Grubbs K.J."/>
            <person name="Santa Maria K.C."/>
            <person name="Allen S.E."/>
            <person name="Farag S."/>
            <person name="Shank E.A."/>
            <person name="Bowers A."/>
        </authorList>
    </citation>
    <scope>NUCLEOTIDE SEQUENCE [LARGE SCALE GENOMIC DNA]</scope>
    <source>
        <strain evidence="5 6">AFS065400</strain>
    </source>
</reference>
<evidence type="ECO:0000256" key="3">
    <source>
        <dbReference type="ARBA" id="ARBA00022807"/>
    </source>
</evidence>
<name>A0A9X7AQQ9_BACTU</name>
<dbReference type="InterPro" id="IPR023365">
    <property type="entry name" value="Sortase_dom-sf"/>
</dbReference>
<dbReference type="EMBL" id="NVCO01000017">
    <property type="protein sequence ID" value="PFT49055.1"/>
    <property type="molecule type" value="Genomic_DNA"/>
</dbReference>
<keyword evidence="1" id="KW-0645">Protease</keyword>